<feature type="domain" description="Pyrroline-5-carboxylate reductase catalytic N-terminal" evidence="7">
    <location>
        <begin position="2"/>
        <end position="90"/>
    </location>
</feature>
<dbReference type="Proteomes" id="UP000196368">
    <property type="component" value="Unassembled WGS sequence"/>
</dbReference>
<dbReference type="InterPro" id="IPR008927">
    <property type="entry name" value="6-PGluconate_DH-like_C_sf"/>
</dbReference>
<comment type="caution">
    <text evidence="9">The sequence shown here is derived from an EMBL/GenBank/DDBJ whole genome shotgun (WGS) entry which is preliminary data.</text>
</comment>
<evidence type="ECO:0000256" key="5">
    <source>
        <dbReference type="NCBIfam" id="TIGR00112"/>
    </source>
</evidence>
<dbReference type="PANTHER" id="PTHR11645">
    <property type="entry name" value="PYRROLINE-5-CARBOXYLATE REDUCTASE"/>
    <property type="match status" value="1"/>
</dbReference>
<keyword evidence="2 4" id="KW-0521">NADP</keyword>
<evidence type="ECO:0000313" key="10">
    <source>
        <dbReference type="Proteomes" id="UP000196368"/>
    </source>
</evidence>
<evidence type="ECO:0000256" key="2">
    <source>
        <dbReference type="ARBA" id="ARBA00022857"/>
    </source>
</evidence>
<dbReference type="FunFam" id="1.10.3730.10:FF:000001">
    <property type="entry name" value="Pyrroline-5-carboxylate reductase"/>
    <property type="match status" value="1"/>
</dbReference>
<feature type="binding site" evidence="6">
    <location>
        <begin position="6"/>
        <end position="11"/>
    </location>
    <ligand>
        <name>NADP(+)</name>
        <dbReference type="ChEBI" id="CHEBI:58349"/>
    </ligand>
</feature>
<feature type="binding site" evidence="6">
    <location>
        <position position="34"/>
    </location>
    <ligand>
        <name>NADP(+)</name>
        <dbReference type="ChEBI" id="CHEBI:58349"/>
    </ligand>
</feature>
<dbReference type="EC" id="1.5.1.2" evidence="4 5"/>
<dbReference type="GO" id="GO:0004735">
    <property type="term" value="F:pyrroline-5-carboxylate reductase activity"/>
    <property type="evidence" value="ECO:0007669"/>
    <property type="project" value="UniProtKB-UniRule"/>
</dbReference>
<keyword evidence="3 4" id="KW-0560">Oxidoreductase</keyword>
<evidence type="ECO:0000256" key="3">
    <source>
        <dbReference type="ARBA" id="ARBA00023002"/>
    </source>
</evidence>
<dbReference type="GO" id="GO:0005737">
    <property type="term" value="C:cytoplasm"/>
    <property type="evidence" value="ECO:0007669"/>
    <property type="project" value="UniProtKB-SubCell"/>
</dbReference>
<comment type="catalytic activity">
    <reaction evidence="4">
        <text>L-proline + NAD(+) = (S)-1-pyrroline-5-carboxylate + NADH + 2 H(+)</text>
        <dbReference type="Rhea" id="RHEA:14105"/>
        <dbReference type="ChEBI" id="CHEBI:15378"/>
        <dbReference type="ChEBI" id="CHEBI:17388"/>
        <dbReference type="ChEBI" id="CHEBI:57540"/>
        <dbReference type="ChEBI" id="CHEBI:57945"/>
        <dbReference type="ChEBI" id="CHEBI:60039"/>
        <dbReference type="EC" id="1.5.1.2"/>
    </reaction>
</comment>
<comment type="function">
    <text evidence="4">Catalyzes the reduction of 1-pyrroline-5-carboxylate (PCA) to L-proline.</text>
</comment>
<organism evidence="9 10">
    <name type="scientific">Candidatus Avelusimicrobium gallicola</name>
    <dbReference type="NCBI Taxonomy" id="2562704"/>
    <lineage>
        <taxon>Bacteria</taxon>
        <taxon>Pseudomonadati</taxon>
        <taxon>Elusimicrobiota</taxon>
        <taxon>Elusimicrobia</taxon>
        <taxon>Elusimicrobiales</taxon>
        <taxon>Elusimicrobiaceae</taxon>
        <taxon>Candidatus Avelusimicrobium</taxon>
    </lineage>
</organism>
<dbReference type="Gene3D" id="3.40.50.720">
    <property type="entry name" value="NAD(P)-binding Rossmann-like Domain"/>
    <property type="match status" value="1"/>
</dbReference>
<dbReference type="PANTHER" id="PTHR11645:SF0">
    <property type="entry name" value="PYRROLINE-5-CARBOXYLATE REDUCTASE 3"/>
    <property type="match status" value="1"/>
</dbReference>
<dbReference type="Gene3D" id="1.10.3730.10">
    <property type="entry name" value="ProC C-terminal domain-like"/>
    <property type="match status" value="1"/>
</dbReference>
<dbReference type="RefSeq" id="WP_087289018.1">
    <property type="nucleotide sequence ID" value="NZ_NFJD01000004.1"/>
</dbReference>
<dbReference type="NCBIfam" id="TIGR00112">
    <property type="entry name" value="proC"/>
    <property type="match status" value="1"/>
</dbReference>
<dbReference type="SUPFAM" id="SSF48179">
    <property type="entry name" value="6-phosphogluconate dehydrogenase C-terminal domain-like"/>
    <property type="match status" value="1"/>
</dbReference>
<keyword evidence="4" id="KW-0028">Amino-acid biosynthesis</keyword>
<comment type="subcellular location">
    <subcellularLocation>
        <location evidence="4">Cytoplasm</location>
    </subcellularLocation>
</comment>
<dbReference type="EMBL" id="NFJD01000004">
    <property type="protein sequence ID" value="OUO56188.1"/>
    <property type="molecule type" value="Genomic_DNA"/>
</dbReference>
<proteinExistence type="inferred from homology"/>
<comment type="similarity">
    <text evidence="1 4">Belongs to the pyrroline-5-carboxylate reductase family.</text>
</comment>
<name>A0A1Y4DGY3_9BACT</name>
<dbReference type="HAMAP" id="MF_01925">
    <property type="entry name" value="P5C_reductase"/>
    <property type="match status" value="1"/>
</dbReference>
<dbReference type="Pfam" id="PF03807">
    <property type="entry name" value="F420_oxidored"/>
    <property type="match status" value="1"/>
</dbReference>
<evidence type="ECO:0000313" key="9">
    <source>
        <dbReference type="EMBL" id="OUO56188.1"/>
    </source>
</evidence>
<comment type="pathway">
    <text evidence="4">Amino-acid biosynthesis; L-proline biosynthesis; L-proline from L-glutamate 5-semialdehyde: step 1/1.</text>
</comment>
<reference evidence="10" key="1">
    <citation type="submission" date="2017-04" db="EMBL/GenBank/DDBJ databases">
        <title>Function of individual gut microbiota members based on whole genome sequencing of pure cultures obtained from chicken caecum.</title>
        <authorList>
            <person name="Medvecky M."/>
            <person name="Cejkova D."/>
            <person name="Polansky O."/>
            <person name="Karasova D."/>
            <person name="Kubasova T."/>
            <person name="Cizek A."/>
            <person name="Rychlik I."/>
        </authorList>
    </citation>
    <scope>NUCLEOTIDE SEQUENCE [LARGE SCALE GENOMIC DNA]</scope>
    <source>
        <strain evidence="10">An273</strain>
    </source>
</reference>
<sequence length="263" mass="27070">MKLGFIGAGEMGGAIIRGLLKSGWPKADILVSVSSQASAARWREQYGLAAGTDNRQTAQQADVVLLAVKPGVVPQVLAEIQMLSPKPVVCMALGWTLEKLQAALPGWPVVRIMPNTPLALGEGVTLFAFGKWVGARQRQDIEAIFARLGQTVELAEQLFDAGTAVSGSGPAFVYAFIDALAQAGATQGLEAKQAAELAVQTVLGAAQMVKAEKIAPAQLAQKVATPGGCTAAGMEALQAAGLKEALQSAVAATVQKAQEAAGK</sequence>
<dbReference type="AlphaFoldDB" id="A0A1Y4DGY3"/>
<dbReference type="InterPro" id="IPR000304">
    <property type="entry name" value="Pyrroline-COOH_reductase"/>
</dbReference>
<feature type="binding site" evidence="6">
    <location>
        <begin position="67"/>
        <end position="70"/>
    </location>
    <ligand>
        <name>NADP(+)</name>
        <dbReference type="ChEBI" id="CHEBI:58349"/>
    </ligand>
</feature>
<keyword evidence="10" id="KW-1185">Reference proteome</keyword>
<evidence type="ECO:0000256" key="4">
    <source>
        <dbReference type="HAMAP-Rule" id="MF_01925"/>
    </source>
</evidence>
<evidence type="ECO:0000259" key="7">
    <source>
        <dbReference type="Pfam" id="PF03807"/>
    </source>
</evidence>
<accession>A0A1Y4DGY3</accession>
<dbReference type="GO" id="GO:0055129">
    <property type="term" value="P:L-proline biosynthetic process"/>
    <property type="evidence" value="ECO:0007669"/>
    <property type="project" value="UniProtKB-UniRule"/>
</dbReference>
<dbReference type="SUPFAM" id="SSF51735">
    <property type="entry name" value="NAD(P)-binding Rossmann-fold domains"/>
    <property type="match status" value="1"/>
</dbReference>
<dbReference type="UniPathway" id="UPA00098">
    <property type="reaction ID" value="UER00361"/>
</dbReference>
<dbReference type="InterPro" id="IPR028939">
    <property type="entry name" value="P5C_Rdtase_cat_N"/>
</dbReference>
<dbReference type="OrthoDB" id="9805754at2"/>
<evidence type="ECO:0000256" key="1">
    <source>
        <dbReference type="ARBA" id="ARBA00005525"/>
    </source>
</evidence>
<evidence type="ECO:0000259" key="8">
    <source>
        <dbReference type="Pfam" id="PF14748"/>
    </source>
</evidence>
<dbReference type="InterPro" id="IPR029036">
    <property type="entry name" value="P5CR_dimer"/>
</dbReference>
<keyword evidence="4" id="KW-0963">Cytoplasm</keyword>
<feature type="binding site" evidence="6">
    <location>
        <position position="54"/>
    </location>
    <ligand>
        <name>NADPH</name>
        <dbReference type="ChEBI" id="CHEBI:57783"/>
    </ligand>
</feature>
<dbReference type="Pfam" id="PF14748">
    <property type="entry name" value="P5CR_dimer"/>
    <property type="match status" value="1"/>
</dbReference>
<dbReference type="InterPro" id="IPR036291">
    <property type="entry name" value="NAD(P)-bd_dom_sf"/>
</dbReference>
<comment type="catalytic activity">
    <reaction evidence="4">
        <text>L-proline + NADP(+) = (S)-1-pyrroline-5-carboxylate + NADPH + 2 H(+)</text>
        <dbReference type="Rhea" id="RHEA:14109"/>
        <dbReference type="ChEBI" id="CHEBI:15378"/>
        <dbReference type="ChEBI" id="CHEBI:17388"/>
        <dbReference type="ChEBI" id="CHEBI:57783"/>
        <dbReference type="ChEBI" id="CHEBI:58349"/>
        <dbReference type="ChEBI" id="CHEBI:60039"/>
        <dbReference type="EC" id="1.5.1.2"/>
    </reaction>
</comment>
<dbReference type="PIRSF" id="PIRSF000193">
    <property type="entry name" value="Pyrrol-5-carb_rd"/>
    <property type="match status" value="1"/>
</dbReference>
<keyword evidence="4" id="KW-0641">Proline biosynthesis</keyword>
<gene>
    <name evidence="4" type="primary">proC</name>
    <name evidence="9" type="ORF">B5F75_06110</name>
</gene>
<protein>
    <recommendedName>
        <fullName evidence="4 5">Pyrroline-5-carboxylate reductase</fullName>
        <shortName evidence="4">P5C reductase</shortName>
        <shortName evidence="4">P5CR</shortName>
        <ecNumber evidence="4 5">1.5.1.2</ecNumber>
    </recommendedName>
    <alternativeName>
        <fullName evidence="4">PCA reductase</fullName>
    </alternativeName>
</protein>
<evidence type="ECO:0000256" key="6">
    <source>
        <dbReference type="PIRSR" id="PIRSR000193-1"/>
    </source>
</evidence>
<feature type="domain" description="Pyrroline-5-carboxylate reductase dimerisation" evidence="8">
    <location>
        <begin position="156"/>
        <end position="259"/>
    </location>
</feature>